<name>A0A9D4S637_DREPO</name>
<evidence type="ECO:0000313" key="3">
    <source>
        <dbReference type="EMBL" id="KAH3892981.1"/>
    </source>
</evidence>
<feature type="region of interest" description="Disordered" evidence="1">
    <location>
        <begin position="1"/>
        <end position="27"/>
    </location>
</feature>
<evidence type="ECO:0000256" key="1">
    <source>
        <dbReference type="SAM" id="MobiDB-lite"/>
    </source>
</evidence>
<feature type="compositionally biased region" description="Basic and acidic residues" evidence="1">
    <location>
        <begin position="15"/>
        <end position="27"/>
    </location>
</feature>
<accession>A0A9D4S637</accession>
<dbReference type="Proteomes" id="UP000828390">
    <property type="component" value="Unassembled WGS sequence"/>
</dbReference>
<dbReference type="EMBL" id="JAIWYP010000001">
    <property type="protein sequence ID" value="KAH3892981.1"/>
    <property type="molecule type" value="Genomic_DNA"/>
</dbReference>
<feature type="domain" description="C17orf113 probable zinc finger" evidence="2">
    <location>
        <begin position="44"/>
        <end position="94"/>
    </location>
</feature>
<reference evidence="3" key="2">
    <citation type="submission" date="2020-11" db="EMBL/GenBank/DDBJ databases">
        <authorList>
            <person name="McCartney M.A."/>
            <person name="Auch B."/>
            <person name="Kono T."/>
            <person name="Mallez S."/>
            <person name="Becker A."/>
            <person name="Gohl D.M."/>
            <person name="Silverstein K.A.T."/>
            <person name="Koren S."/>
            <person name="Bechman K.B."/>
            <person name="Herman A."/>
            <person name="Abrahante J.E."/>
            <person name="Garbe J."/>
        </authorList>
    </citation>
    <scope>NUCLEOTIDE SEQUENCE</scope>
    <source>
        <strain evidence="3">Duluth1</strain>
        <tissue evidence="3">Whole animal</tissue>
    </source>
</reference>
<dbReference type="AlphaFoldDB" id="A0A9D4S637"/>
<evidence type="ECO:0000313" key="4">
    <source>
        <dbReference type="Proteomes" id="UP000828390"/>
    </source>
</evidence>
<comment type="caution">
    <text evidence="3">The sequence shown here is derived from an EMBL/GenBank/DDBJ whole genome shotgun (WGS) entry which is preliminary data.</text>
</comment>
<feature type="compositionally biased region" description="Polar residues" evidence="1">
    <location>
        <begin position="1"/>
        <end position="12"/>
    </location>
</feature>
<gene>
    <name evidence="3" type="ORF">DPMN_017118</name>
</gene>
<reference evidence="3" key="1">
    <citation type="journal article" date="2019" name="bioRxiv">
        <title>The Genome of the Zebra Mussel, Dreissena polymorpha: A Resource for Invasive Species Research.</title>
        <authorList>
            <person name="McCartney M.A."/>
            <person name="Auch B."/>
            <person name="Kono T."/>
            <person name="Mallez S."/>
            <person name="Zhang Y."/>
            <person name="Obille A."/>
            <person name="Becker A."/>
            <person name="Abrahante J.E."/>
            <person name="Garbe J."/>
            <person name="Badalamenti J.P."/>
            <person name="Herman A."/>
            <person name="Mangelson H."/>
            <person name="Liachko I."/>
            <person name="Sullivan S."/>
            <person name="Sone E.D."/>
            <person name="Koren S."/>
            <person name="Silverstein K.A.T."/>
            <person name="Beckman K.B."/>
            <person name="Gohl D.M."/>
        </authorList>
    </citation>
    <scope>NUCLEOTIDE SEQUENCE</scope>
    <source>
        <strain evidence="3">Duluth1</strain>
        <tissue evidence="3">Whole animal</tissue>
    </source>
</reference>
<protein>
    <recommendedName>
        <fullName evidence="2">C17orf113 probable zinc finger domain-containing protein</fullName>
    </recommendedName>
</protein>
<keyword evidence="4" id="KW-1185">Reference proteome</keyword>
<dbReference type="Pfam" id="PF25431">
    <property type="entry name" value="zf-C17orf113"/>
    <property type="match status" value="1"/>
</dbReference>
<evidence type="ECO:0000259" key="2">
    <source>
        <dbReference type="Pfam" id="PF25431"/>
    </source>
</evidence>
<organism evidence="3 4">
    <name type="scientific">Dreissena polymorpha</name>
    <name type="common">Zebra mussel</name>
    <name type="synonym">Mytilus polymorpha</name>
    <dbReference type="NCBI Taxonomy" id="45954"/>
    <lineage>
        <taxon>Eukaryota</taxon>
        <taxon>Metazoa</taxon>
        <taxon>Spiralia</taxon>
        <taxon>Lophotrochozoa</taxon>
        <taxon>Mollusca</taxon>
        <taxon>Bivalvia</taxon>
        <taxon>Autobranchia</taxon>
        <taxon>Heteroconchia</taxon>
        <taxon>Euheterodonta</taxon>
        <taxon>Imparidentia</taxon>
        <taxon>Neoheterodontei</taxon>
        <taxon>Myida</taxon>
        <taxon>Dreissenoidea</taxon>
        <taxon>Dreissenidae</taxon>
        <taxon>Dreissena</taxon>
    </lineage>
</organism>
<proteinExistence type="predicted"/>
<sequence>MWQFIQGVSQPGKNHPTEKRKYNHDYDQNKRKREFQLGWLETRPWLTNDHEGGMKCTYCIELGMQNSFLTVCSSLKIDSIKKHEQSDGHKRAAAIALAKSKPNYNCQAAKTLQYKEVKLQLLEQY</sequence>
<dbReference type="InterPro" id="IPR057456">
    <property type="entry name" value="Znf_C17orf113"/>
</dbReference>